<name>A0A8S1RP55_9CILI</name>
<organism evidence="2 3">
    <name type="scientific">Paramecium sonneborni</name>
    <dbReference type="NCBI Taxonomy" id="65129"/>
    <lineage>
        <taxon>Eukaryota</taxon>
        <taxon>Sar</taxon>
        <taxon>Alveolata</taxon>
        <taxon>Ciliophora</taxon>
        <taxon>Intramacronucleata</taxon>
        <taxon>Oligohymenophorea</taxon>
        <taxon>Peniculida</taxon>
        <taxon>Parameciidae</taxon>
        <taxon>Paramecium</taxon>
    </lineage>
</organism>
<gene>
    <name evidence="2" type="ORF">PSON_ATCC_30995.1.T2070044</name>
</gene>
<feature type="transmembrane region" description="Helical" evidence="1">
    <location>
        <begin position="92"/>
        <end position="113"/>
    </location>
</feature>
<keyword evidence="1" id="KW-1133">Transmembrane helix</keyword>
<proteinExistence type="predicted"/>
<keyword evidence="3" id="KW-1185">Reference proteome</keyword>
<comment type="caution">
    <text evidence="2">The sequence shown here is derived from an EMBL/GenBank/DDBJ whole genome shotgun (WGS) entry which is preliminary data.</text>
</comment>
<protein>
    <submittedName>
        <fullName evidence="2">Uncharacterized protein</fullName>
    </submittedName>
</protein>
<accession>A0A8S1RP55</accession>
<evidence type="ECO:0000313" key="3">
    <source>
        <dbReference type="Proteomes" id="UP000692954"/>
    </source>
</evidence>
<evidence type="ECO:0000313" key="2">
    <source>
        <dbReference type="EMBL" id="CAD8129122.1"/>
    </source>
</evidence>
<dbReference type="Proteomes" id="UP000692954">
    <property type="component" value="Unassembled WGS sequence"/>
</dbReference>
<reference evidence="2" key="1">
    <citation type="submission" date="2021-01" db="EMBL/GenBank/DDBJ databases">
        <authorList>
            <consortium name="Genoscope - CEA"/>
            <person name="William W."/>
        </authorList>
    </citation>
    <scope>NUCLEOTIDE SEQUENCE</scope>
</reference>
<keyword evidence="1" id="KW-0472">Membrane</keyword>
<dbReference type="AlphaFoldDB" id="A0A8S1RP55"/>
<keyword evidence="1" id="KW-0812">Transmembrane</keyword>
<evidence type="ECO:0000256" key="1">
    <source>
        <dbReference type="SAM" id="Phobius"/>
    </source>
</evidence>
<dbReference type="EMBL" id="CAJJDN010000207">
    <property type="protein sequence ID" value="CAD8129122.1"/>
    <property type="molecule type" value="Genomic_DNA"/>
</dbReference>
<sequence length="118" mass="13683">MNQDTTSISLKAPLLNEEAGDKTELVKYSKRNRAGIISQLFFAWVYGTIDIASKVTLENDMIEDIRFEDTSEQLYHRFLKEFEKKKEKKNGLIWSLIGASLGKCVFVFTVMLFNVHHY</sequence>